<gene>
    <name evidence="1" type="ORF">LMF89_04030</name>
</gene>
<evidence type="ECO:0000313" key="1">
    <source>
        <dbReference type="EMBL" id="MCC5464532.1"/>
    </source>
</evidence>
<dbReference type="EMBL" id="JAJHJB010000003">
    <property type="protein sequence ID" value="MCC5464532.1"/>
    <property type="molecule type" value="Genomic_DNA"/>
</dbReference>
<evidence type="ECO:0000313" key="2">
    <source>
        <dbReference type="Proteomes" id="UP001165492"/>
    </source>
</evidence>
<name>A0ABS8HNM0_9FIRM</name>
<sequence>MKSTCSEQQLRGIASECLEFEHIINAMGYGYSLLNVSPNDFVRRCSDCVNWFGGECVIYQHESKKTNTLLES</sequence>
<comment type="caution">
    <text evidence="1">The sequence shown here is derived from an EMBL/GenBank/DDBJ whole genome shotgun (WGS) entry which is preliminary data.</text>
</comment>
<organism evidence="1 2">
    <name type="scientific">Pelosinus baikalensis</name>
    <dbReference type="NCBI Taxonomy" id="2892015"/>
    <lineage>
        <taxon>Bacteria</taxon>
        <taxon>Bacillati</taxon>
        <taxon>Bacillota</taxon>
        <taxon>Negativicutes</taxon>
        <taxon>Selenomonadales</taxon>
        <taxon>Sporomusaceae</taxon>
        <taxon>Pelosinus</taxon>
    </lineage>
</organism>
<dbReference type="Proteomes" id="UP001165492">
    <property type="component" value="Unassembled WGS sequence"/>
</dbReference>
<proteinExistence type="predicted"/>
<accession>A0ABS8HNM0</accession>
<keyword evidence="2" id="KW-1185">Reference proteome</keyword>
<reference evidence="1" key="1">
    <citation type="submission" date="2021-11" db="EMBL/GenBank/DDBJ databases">
        <title>Description of a new species Pelosinus isolated from the bottom sediments of Lake Baikal.</title>
        <authorList>
            <person name="Zakharyuk A."/>
        </authorList>
    </citation>
    <scope>NUCLEOTIDE SEQUENCE</scope>
    <source>
        <strain evidence="1">Bkl1</strain>
    </source>
</reference>
<protein>
    <submittedName>
        <fullName evidence="1">Uncharacterized protein</fullName>
    </submittedName>
</protein>
<dbReference type="RefSeq" id="WP_229533969.1">
    <property type="nucleotide sequence ID" value="NZ_JAJHJB010000003.1"/>
</dbReference>